<dbReference type="Pfam" id="PF03009">
    <property type="entry name" value="GDPD"/>
    <property type="match status" value="1"/>
</dbReference>
<dbReference type="EMBL" id="UINC01154712">
    <property type="protein sequence ID" value="SVD50142.1"/>
    <property type="molecule type" value="Genomic_DNA"/>
</dbReference>
<sequence length="281" mass="31113">HAKFMKPASHGQPIVEHRALIESNRRQNLYRPHIDQAREIIDSPFPRLCAHRGVSDVCPENTLPAFGAAIAMGVHEIELDLWMSADGVPIVCHDSSVDRTTDGEGLIAEMGWSDIQYLDAGIKLGMRWSGVRVPRFEDVLDAVDGRAGINIHIKEPGSEGRLVKLVCDLLRARGLPQIHYIAGDESVLEVAIDYAPEIPRACLAAQHEPNRMIMVAEALACTRVQFGRNATDDALRRARDLELTCNLFWSDELTDAQQYVEMGIDVVLTNAAHKLLALVGR</sequence>
<dbReference type="PANTHER" id="PTHR46211:SF14">
    <property type="entry name" value="GLYCEROPHOSPHODIESTER PHOSPHODIESTERASE"/>
    <property type="match status" value="1"/>
</dbReference>
<dbReference type="PROSITE" id="PS51704">
    <property type="entry name" value="GP_PDE"/>
    <property type="match status" value="1"/>
</dbReference>
<dbReference type="InterPro" id="IPR017946">
    <property type="entry name" value="PLC-like_Pdiesterase_TIM-brl"/>
</dbReference>
<dbReference type="InterPro" id="IPR030395">
    <property type="entry name" value="GP_PDE_dom"/>
</dbReference>
<evidence type="ECO:0000259" key="1">
    <source>
        <dbReference type="PROSITE" id="PS51704"/>
    </source>
</evidence>
<evidence type="ECO:0000313" key="2">
    <source>
        <dbReference type="EMBL" id="SVD50142.1"/>
    </source>
</evidence>
<organism evidence="2">
    <name type="scientific">marine metagenome</name>
    <dbReference type="NCBI Taxonomy" id="408172"/>
    <lineage>
        <taxon>unclassified sequences</taxon>
        <taxon>metagenomes</taxon>
        <taxon>ecological metagenomes</taxon>
    </lineage>
</organism>
<accession>A0A382VUF6</accession>
<dbReference type="AlphaFoldDB" id="A0A382VUF6"/>
<dbReference type="PROSITE" id="PS50007">
    <property type="entry name" value="PIPLC_X_DOMAIN"/>
    <property type="match status" value="1"/>
</dbReference>
<proteinExistence type="predicted"/>
<dbReference type="GO" id="GO:0008081">
    <property type="term" value="F:phosphoric diester hydrolase activity"/>
    <property type="evidence" value="ECO:0007669"/>
    <property type="project" value="InterPro"/>
</dbReference>
<dbReference type="GO" id="GO:0006629">
    <property type="term" value="P:lipid metabolic process"/>
    <property type="evidence" value="ECO:0007669"/>
    <property type="project" value="InterPro"/>
</dbReference>
<dbReference type="Gene3D" id="3.20.20.190">
    <property type="entry name" value="Phosphatidylinositol (PI) phosphodiesterase"/>
    <property type="match status" value="1"/>
</dbReference>
<protein>
    <recommendedName>
        <fullName evidence="1">GP-PDE domain-containing protein</fullName>
    </recommendedName>
</protein>
<feature type="domain" description="GP-PDE" evidence="1">
    <location>
        <begin position="46"/>
        <end position="279"/>
    </location>
</feature>
<reference evidence="2" key="1">
    <citation type="submission" date="2018-05" db="EMBL/GenBank/DDBJ databases">
        <authorList>
            <person name="Lanie J.A."/>
            <person name="Ng W.-L."/>
            <person name="Kazmierczak K.M."/>
            <person name="Andrzejewski T.M."/>
            <person name="Davidsen T.M."/>
            <person name="Wayne K.J."/>
            <person name="Tettelin H."/>
            <person name="Glass J.I."/>
            <person name="Rusch D."/>
            <person name="Podicherti R."/>
            <person name="Tsui H.-C.T."/>
            <person name="Winkler M.E."/>
        </authorList>
    </citation>
    <scope>NUCLEOTIDE SEQUENCE</scope>
</reference>
<gene>
    <name evidence="2" type="ORF">METZ01_LOCUS402996</name>
</gene>
<feature type="non-terminal residue" evidence="2">
    <location>
        <position position="1"/>
    </location>
</feature>
<dbReference type="SUPFAM" id="SSF51695">
    <property type="entry name" value="PLC-like phosphodiesterases"/>
    <property type="match status" value="1"/>
</dbReference>
<name>A0A382VUF6_9ZZZZ</name>
<dbReference type="PANTHER" id="PTHR46211">
    <property type="entry name" value="GLYCEROPHOSPHORYL DIESTER PHOSPHODIESTERASE"/>
    <property type="match status" value="1"/>
</dbReference>